<reference evidence="2" key="1">
    <citation type="submission" date="2020-10" db="EMBL/GenBank/DDBJ databases">
        <authorList>
            <person name="Gilroy R."/>
        </authorList>
    </citation>
    <scope>NUCLEOTIDE SEQUENCE</scope>
    <source>
        <strain evidence="2">CHK195-11698</strain>
    </source>
</reference>
<dbReference type="Proteomes" id="UP000824175">
    <property type="component" value="Unassembled WGS sequence"/>
</dbReference>
<gene>
    <name evidence="2" type="ORF">IAD15_08380</name>
</gene>
<evidence type="ECO:0000259" key="1">
    <source>
        <dbReference type="PROSITE" id="PS51186"/>
    </source>
</evidence>
<proteinExistence type="predicted"/>
<protein>
    <submittedName>
        <fullName evidence="2">GNAT family N-acetyltransferase</fullName>
    </submittedName>
</protein>
<comment type="caution">
    <text evidence="2">The sequence shown here is derived from an EMBL/GenBank/DDBJ whole genome shotgun (WGS) entry which is preliminary data.</text>
</comment>
<name>A0A9D1HRB5_9FIRM</name>
<reference evidence="2" key="2">
    <citation type="journal article" date="2021" name="PeerJ">
        <title>Extensive microbial diversity within the chicken gut microbiome revealed by metagenomics and culture.</title>
        <authorList>
            <person name="Gilroy R."/>
            <person name="Ravi A."/>
            <person name="Getino M."/>
            <person name="Pursley I."/>
            <person name="Horton D.L."/>
            <person name="Alikhan N.F."/>
            <person name="Baker D."/>
            <person name="Gharbi K."/>
            <person name="Hall N."/>
            <person name="Watson M."/>
            <person name="Adriaenssens E.M."/>
            <person name="Foster-Nyarko E."/>
            <person name="Jarju S."/>
            <person name="Secka A."/>
            <person name="Antonio M."/>
            <person name="Oren A."/>
            <person name="Chaudhuri R.R."/>
            <person name="La Ragione R."/>
            <person name="Hildebrand F."/>
            <person name="Pallen M.J."/>
        </authorList>
    </citation>
    <scope>NUCLEOTIDE SEQUENCE</scope>
    <source>
        <strain evidence="2">CHK195-11698</strain>
    </source>
</reference>
<organism evidence="2 3">
    <name type="scientific">Candidatus Fimiplasma intestinipullorum</name>
    <dbReference type="NCBI Taxonomy" id="2840825"/>
    <lineage>
        <taxon>Bacteria</taxon>
        <taxon>Bacillati</taxon>
        <taxon>Bacillota</taxon>
        <taxon>Clostridia</taxon>
        <taxon>Eubacteriales</taxon>
        <taxon>Candidatus Fimiplasma</taxon>
    </lineage>
</organism>
<feature type="domain" description="N-acetyltransferase" evidence="1">
    <location>
        <begin position="1"/>
        <end position="133"/>
    </location>
</feature>
<accession>A0A9D1HRB5</accession>
<dbReference type="GO" id="GO:0016747">
    <property type="term" value="F:acyltransferase activity, transferring groups other than amino-acyl groups"/>
    <property type="evidence" value="ECO:0007669"/>
    <property type="project" value="InterPro"/>
</dbReference>
<sequence length="145" mass="16497">MRLEIRQMVRGDVPELKTLLGLEDQLTGVPELAYVACQDQQIVGVIGYHETKIDLVNKGLELTRLFVAPAYRHRGIAGKMLVHTLALAKHHGYIEVNLHDACHYLERLCPVAEKNGKLQLNEKVEYDYACYAASADLKQERREQQ</sequence>
<dbReference type="EMBL" id="DVMJ01000071">
    <property type="protein sequence ID" value="HIU14069.1"/>
    <property type="molecule type" value="Genomic_DNA"/>
</dbReference>
<evidence type="ECO:0000313" key="2">
    <source>
        <dbReference type="EMBL" id="HIU14069.1"/>
    </source>
</evidence>
<dbReference type="SUPFAM" id="SSF55729">
    <property type="entry name" value="Acyl-CoA N-acyltransferases (Nat)"/>
    <property type="match status" value="1"/>
</dbReference>
<dbReference type="InterPro" id="IPR016181">
    <property type="entry name" value="Acyl_CoA_acyltransferase"/>
</dbReference>
<evidence type="ECO:0000313" key="3">
    <source>
        <dbReference type="Proteomes" id="UP000824175"/>
    </source>
</evidence>
<dbReference type="Gene3D" id="3.40.630.30">
    <property type="match status" value="1"/>
</dbReference>
<dbReference type="CDD" id="cd04301">
    <property type="entry name" value="NAT_SF"/>
    <property type="match status" value="1"/>
</dbReference>
<dbReference type="AlphaFoldDB" id="A0A9D1HRB5"/>
<dbReference type="Pfam" id="PF00583">
    <property type="entry name" value="Acetyltransf_1"/>
    <property type="match status" value="1"/>
</dbReference>
<dbReference type="InterPro" id="IPR000182">
    <property type="entry name" value="GNAT_dom"/>
</dbReference>
<dbReference type="PROSITE" id="PS51186">
    <property type="entry name" value="GNAT"/>
    <property type="match status" value="1"/>
</dbReference>